<dbReference type="InterPro" id="IPR002048">
    <property type="entry name" value="EF_hand_dom"/>
</dbReference>
<protein>
    <submittedName>
        <fullName evidence="4">Transaldolase/EF-hand domain-containing protein</fullName>
    </submittedName>
</protein>
<keyword evidence="2" id="KW-0732">Signal</keyword>
<dbReference type="InterPro" id="IPR018247">
    <property type="entry name" value="EF_Hand_1_Ca_BS"/>
</dbReference>
<dbReference type="InterPro" id="IPR052591">
    <property type="entry name" value="CML21-like"/>
</dbReference>
<dbReference type="RefSeq" id="WP_176228565.1">
    <property type="nucleotide sequence ID" value="NZ_FWFL01000002.1"/>
</dbReference>
<evidence type="ECO:0000313" key="4">
    <source>
        <dbReference type="EMBL" id="SLN25588.1"/>
    </source>
</evidence>
<evidence type="ECO:0000256" key="1">
    <source>
        <dbReference type="SAM" id="MobiDB-lite"/>
    </source>
</evidence>
<feature type="domain" description="EF-hand" evidence="3">
    <location>
        <begin position="55"/>
        <end position="90"/>
    </location>
</feature>
<evidence type="ECO:0000256" key="2">
    <source>
        <dbReference type="SAM" id="SignalP"/>
    </source>
</evidence>
<evidence type="ECO:0000259" key="3">
    <source>
        <dbReference type="PROSITE" id="PS50222"/>
    </source>
</evidence>
<dbReference type="AlphaFoldDB" id="A0A1Y5RVS4"/>
<feature type="compositionally biased region" description="Basic residues" evidence="1">
    <location>
        <begin position="198"/>
        <end position="214"/>
    </location>
</feature>
<feature type="signal peptide" evidence="2">
    <location>
        <begin position="1"/>
        <end position="24"/>
    </location>
</feature>
<feature type="compositionally biased region" description="Basic and acidic residues" evidence="1">
    <location>
        <begin position="167"/>
        <end position="197"/>
    </location>
</feature>
<name>A0A1Y5RVS4_9RHOB</name>
<proteinExistence type="predicted"/>
<evidence type="ECO:0000313" key="5">
    <source>
        <dbReference type="Proteomes" id="UP000193827"/>
    </source>
</evidence>
<dbReference type="Pfam" id="PF13202">
    <property type="entry name" value="EF-hand_5"/>
    <property type="match status" value="4"/>
</dbReference>
<dbReference type="PROSITE" id="PS50222">
    <property type="entry name" value="EF_HAND_2"/>
    <property type="match status" value="2"/>
</dbReference>
<reference evidence="4 5" key="1">
    <citation type="submission" date="2017-03" db="EMBL/GenBank/DDBJ databases">
        <authorList>
            <person name="Afonso C.L."/>
            <person name="Miller P.J."/>
            <person name="Scott M.A."/>
            <person name="Spackman E."/>
            <person name="Goraichik I."/>
            <person name="Dimitrov K.M."/>
            <person name="Suarez D.L."/>
            <person name="Swayne D.E."/>
        </authorList>
    </citation>
    <scope>NUCLEOTIDE SEQUENCE [LARGE SCALE GENOMIC DNA]</scope>
    <source>
        <strain evidence="4 5">CECT 8287</strain>
    </source>
</reference>
<keyword evidence="5" id="KW-1185">Reference proteome</keyword>
<accession>A0A1Y5RVS4</accession>
<dbReference type="Gene3D" id="1.10.238.10">
    <property type="entry name" value="EF-hand"/>
    <property type="match status" value="3"/>
</dbReference>
<gene>
    <name evidence="4" type="ORF">PEL8287_01169</name>
</gene>
<organism evidence="4 5">
    <name type="scientific">Roseovarius litorisediminis</name>
    <dbReference type="NCBI Taxonomy" id="1312363"/>
    <lineage>
        <taxon>Bacteria</taxon>
        <taxon>Pseudomonadati</taxon>
        <taxon>Pseudomonadota</taxon>
        <taxon>Alphaproteobacteria</taxon>
        <taxon>Rhodobacterales</taxon>
        <taxon>Roseobacteraceae</taxon>
        <taxon>Roseovarius</taxon>
    </lineage>
</organism>
<dbReference type="EMBL" id="FWFL01000002">
    <property type="protein sequence ID" value="SLN25588.1"/>
    <property type="molecule type" value="Genomic_DNA"/>
</dbReference>
<feature type="chain" id="PRO_5011001729" evidence="2">
    <location>
        <begin position="25"/>
        <end position="214"/>
    </location>
</feature>
<feature type="region of interest" description="Disordered" evidence="1">
    <location>
        <begin position="148"/>
        <end position="214"/>
    </location>
</feature>
<dbReference type="InterPro" id="IPR011992">
    <property type="entry name" value="EF-hand-dom_pair"/>
</dbReference>
<dbReference type="SMART" id="SM00054">
    <property type="entry name" value="EFh"/>
    <property type="match status" value="2"/>
</dbReference>
<dbReference type="Proteomes" id="UP000193827">
    <property type="component" value="Unassembled WGS sequence"/>
</dbReference>
<feature type="domain" description="EF-hand" evidence="3">
    <location>
        <begin position="116"/>
        <end position="151"/>
    </location>
</feature>
<dbReference type="PANTHER" id="PTHR23064">
    <property type="entry name" value="TROPONIN"/>
    <property type="match status" value="1"/>
</dbReference>
<dbReference type="GO" id="GO:0005509">
    <property type="term" value="F:calcium ion binding"/>
    <property type="evidence" value="ECO:0007669"/>
    <property type="project" value="InterPro"/>
</dbReference>
<dbReference type="PROSITE" id="PS00018">
    <property type="entry name" value="EF_HAND_1"/>
    <property type="match status" value="2"/>
</dbReference>
<dbReference type="SUPFAM" id="SSF47473">
    <property type="entry name" value="EF-hand"/>
    <property type="match status" value="1"/>
</dbReference>
<sequence>MKRQLLVSGVVAAAIAATSTFAIAQQAGQGGMRQGPAFDFDELDADGDGKVTPEEMQARAQERFTAADTDGDGAISTEEMIARMQSRMAERMAARAKMMMEARDANNDGKVTMDEMQPQMMGRMFEMHDSDGDGAISQEEFAAIKKMHHRGKMKDGSGKGMSRMNGHKREGRGYDQHDHYGREHGYHGHHDGHGHHDDHHHHDHHDHHDHHRHH</sequence>